<comment type="caution">
    <text evidence="1">The sequence shown here is derived from an EMBL/GenBank/DDBJ whole genome shotgun (WGS) entry which is preliminary data.</text>
</comment>
<sequence>MPLKRSDNRYLPWKGMRERCGRTGDSFVPEWEEFWVFAQDLGERPPGTVLLRRKLSLPYGPTNCFWGTKKQANRGRRFVRRYMHDGREMTVAELAEATGLGYKTLDARLRKGIPLEQALSPKVRPRPGRSRR</sequence>
<dbReference type="EMBL" id="LABX01000114">
    <property type="protein sequence ID" value="KMO33816.1"/>
    <property type="molecule type" value="Genomic_DNA"/>
</dbReference>
<name>A0A0J6V4J2_9HYPH</name>
<dbReference type="AlphaFoldDB" id="A0A0J6V4J2"/>
<dbReference type="PATRIC" id="fig|270351.6.peg.588"/>
<evidence type="ECO:0000313" key="2">
    <source>
        <dbReference type="Proteomes" id="UP000035929"/>
    </source>
</evidence>
<evidence type="ECO:0000313" key="1">
    <source>
        <dbReference type="EMBL" id="KMO33816.1"/>
    </source>
</evidence>
<proteinExistence type="predicted"/>
<gene>
    <name evidence="1" type="ORF">VP06_15670</name>
</gene>
<dbReference type="Proteomes" id="UP000035929">
    <property type="component" value="Unassembled WGS sequence"/>
</dbReference>
<protein>
    <submittedName>
        <fullName evidence="1">Uncharacterized protein</fullName>
    </submittedName>
</protein>
<reference evidence="1 2" key="1">
    <citation type="submission" date="2015-03" db="EMBL/GenBank/DDBJ databases">
        <title>Genome sequencing of Methylobacterium aquaticum DSM16371 type strain.</title>
        <authorList>
            <person name="Chaudhry V."/>
            <person name="Patil P.B."/>
        </authorList>
    </citation>
    <scope>NUCLEOTIDE SEQUENCE [LARGE SCALE GENOMIC DNA]</scope>
    <source>
        <strain evidence="1 2">DSM 16371</strain>
    </source>
</reference>
<accession>A0A0J6V4J2</accession>
<organism evidence="1 2">
    <name type="scientific">Methylobacterium aquaticum</name>
    <dbReference type="NCBI Taxonomy" id="270351"/>
    <lineage>
        <taxon>Bacteria</taxon>
        <taxon>Pseudomonadati</taxon>
        <taxon>Pseudomonadota</taxon>
        <taxon>Alphaproteobacteria</taxon>
        <taxon>Hyphomicrobiales</taxon>
        <taxon>Methylobacteriaceae</taxon>
        <taxon>Methylobacterium</taxon>
    </lineage>
</organism>